<accession>A0ABR9VNS4</accession>
<evidence type="ECO:0000313" key="1">
    <source>
        <dbReference type="EMBL" id="MBE9252987.1"/>
    </source>
</evidence>
<evidence type="ECO:0000313" key="2">
    <source>
        <dbReference type="Proteomes" id="UP000658720"/>
    </source>
</evidence>
<dbReference type="Pfam" id="PF09655">
    <property type="entry name" value="Nitr_red_assoc"/>
    <property type="match status" value="1"/>
</dbReference>
<name>A0ABR9VNS4_9SYNC</name>
<sequence>MFFQFETDFVDSLRCIPMVVRYKLDTCGVKLKLSHWHQLSLDQRQYLTEANCKTPAEVSQYGEKLQNWVTELTGQPASTLSVPALPEWLNADQIPVQILTELGNKLPSLASPSITLSQWQSLTPLQRFALIKLSRTGHENRNFLPAIKEFGLMPSQEKVTIS</sequence>
<reference evidence="1 2" key="1">
    <citation type="submission" date="2020-10" db="EMBL/GenBank/DDBJ databases">
        <authorList>
            <person name="Castelo-Branco R."/>
            <person name="Eusebio N."/>
            <person name="Adriana R."/>
            <person name="Vieira A."/>
            <person name="Brugerolle De Fraissinette N."/>
            <person name="Rezende De Castro R."/>
            <person name="Schneider M.P."/>
            <person name="Vasconcelos V."/>
            <person name="Leao P.N."/>
        </authorList>
    </citation>
    <scope>NUCLEOTIDE SEQUENCE [LARGE SCALE GENOMIC DNA]</scope>
    <source>
        <strain evidence="1 2">LEGE 00031</strain>
    </source>
</reference>
<gene>
    <name evidence="1" type="ORF">IQ217_03755</name>
</gene>
<dbReference type="Proteomes" id="UP000658720">
    <property type="component" value="Unassembled WGS sequence"/>
</dbReference>
<dbReference type="NCBIfam" id="TIGR02664">
    <property type="entry name" value="nitr_red_assoc"/>
    <property type="match status" value="1"/>
</dbReference>
<dbReference type="EMBL" id="JADEVV010000007">
    <property type="protein sequence ID" value="MBE9252987.1"/>
    <property type="molecule type" value="Genomic_DNA"/>
</dbReference>
<protein>
    <submittedName>
        <fullName evidence="1">Nitrate reductase associated protein</fullName>
    </submittedName>
</protein>
<keyword evidence="2" id="KW-1185">Reference proteome</keyword>
<organism evidence="1 2">
    <name type="scientific">Synechocystis salina LEGE 00031</name>
    <dbReference type="NCBI Taxonomy" id="1828736"/>
    <lineage>
        <taxon>Bacteria</taxon>
        <taxon>Bacillati</taxon>
        <taxon>Cyanobacteriota</taxon>
        <taxon>Cyanophyceae</taxon>
        <taxon>Synechococcales</taxon>
        <taxon>Merismopediaceae</taxon>
        <taxon>Synechocystis</taxon>
    </lineage>
</organism>
<comment type="caution">
    <text evidence="1">The sequence shown here is derived from an EMBL/GenBank/DDBJ whole genome shotgun (WGS) entry which is preliminary data.</text>
</comment>
<dbReference type="RefSeq" id="WP_194018958.1">
    <property type="nucleotide sequence ID" value="NZ_JADEVV010000007.1"/>
</dbReference>
<proteinExistence type="predicted"/>
<dbReference type="InterPro" id="IPR013481">
    <property type="entry name" value="NarM"/>
</dbReference>